<dbReference type="EMBL" id="JASJUS010000002">
    <property type="protein sequence ID" value="MDL2075542.1"/>
    <property type="molecule type" value="Genomic_DNA"/>
</dbReference>
<organism evidence="1 2">
    <name type="scientific">Streptomyces fuscus</name>
    <dbReference type="NCBI Taxonomy" id="3048495"/>
    <lineage>
        <taxon>Bacteria</taxon>
        <taxon>Bacillati</taxon>
        <taxon>Actinomycetota</taxon>
        <taxon>Actinomycetes</taxon>
        <taxon>Kitasatosporales</taxon>
        <taxon>Streptomycetaceae</taxon>
        <taxon>Streptomyces</taxon>
    </lineage>
</organism>
<sequence>MAEVALGARVRVPWGVDEADGTVVALYGDGPSQRVVVQLDQGGEDSSTEPQTVTFRAAHVQPIEEGASKPHPGTWVEGIRYERELRKALEGVFHRIAGEGGAELASEPHTDFDTRYDMALFSKGQPMLVIEAKSTPSSSSAEAVNQLRRHLERLPRGVAGLLVSKEPLREGFAIEGDEGHPIAAVQWQSTHDNQKLARIVRKLLANTPAA</sequence>
<comment type="caution">
    <text evidence="1">The sequence shown here is derived from an EMBL/GenBank/DDBJ whole genome shotgun (WGS) entry which is preliminary data.</text>
</comment>
<accession>A0ABT7IVH4</accession>
<keyword evidence="2" id="KW-1185">Reference proteome</keyword>
<proteinExistence type="predicted"/>
<evidence type="ECO:0000313" key="2">
    <source>
        <dbReference type="Proteomes" id="UP001241926"/>
    </source>
</evidence>
<dbReference type="Proteomes" id="UP001241926">
    <property type="component" value="Unassembled WGS sequence"/>
</dbReference>
<evidence type="ECO:0000313" key="1">
    <source>
        <dbReference type="EMBL" id="MDL2075542.1"/>
    </source>
</evidence>
<gene>
    <name evidence="1" type="ORF">QNN03_03715</name>
</gene>
<protein>
    <submittedName>
        <fullName evidence="1">Type I restriction enzyme HsdR N-terminal domain-containing protein</fullName>
    </submittedName>
</protein>
<dbReference type="RefSeq" id="WP_285430320.1">
    <property type="nucleotide sequence ID" value="NZ_JASJUS010000002.1"/>
</dbReference>
<name>A0ABT7IVH4_9ACTN</name>
<reference evidence="1 2" key="1">
    <citation type="submission" date="2023-05" db="EMBL/GenBank/DDBJ databases">
        <title>Streptomyces fuscus sp. nov., a brown-black pigment producing actinomyces isolated from dry sand of Sea duck farm.</title>
        <authorList>
            <person name="Xie J."/>
            <person name="Shen N."/>
        </authorList>
    </citation>
    <scope>NUCLEOTIDE SEQUENCE [LARGE SCALE GENOMIC DNA]</scope>
    <source>
        <strain evidence="1 2">GXMU-J15</strain>
    </source>
</reference>